<sequence length="219" mass="25347">MVWEKVNTQFYHGLQGRVVQGLTRDQVLSRVHGVHRVQFEGNILGVVEVPGLSLVTDTQLNISISTMFSSKEIIYNELLDVHTLHYWSYCGTQVFKFSLMKQFVRCQDHFTNLSTTRQINNFNLVDVGQALIDSVHRQFQETRIVGCLFHWKQALRRRLGRLRIPQNEIRTSRFAWYCVGGKIDESTLPSAQHSLLFYKVELILNLLSLNLIGIFPPEV</sequence>
<proteinExistence type="predicted"/>
<organism evidence="1 2">
    <name type="scientific">Phytophthora megakarya</name>
    <dbReference type="NCBI Taxonomy" id="4795"/>
    <lineage>
        <taxon>Eukaryota</taxon>
        <taxon>Sar</taxon>
        <taxon>Stramenopiles</taxon>
        <taxon>Oomycota</taxon>
        <taxon>Peronosporomycetes</taxon>
        <taxon>Peronosporales</taxon>
        <taxon>Peronosporaceae</taxon>
        <taxon>Phytophthora</taxon>
    </lineage>
</organism>
<evidence type="ECO:0000313" key="1">
    <source>
        <dbReference type="EMBL" id="OWZ14762.1"/>
    </source>
</evidence>
<keyword evidence="2" id="KW-1185">Reference proteome</keyword>
<protein>
    <recommendedName>
        <fullName evidence="3">MULE transposase domain-containing protein</fullName>
    </recommendedName>
</protein>
<dbReference type="EMBL" id="NBNE01001268">
    <property type="protein sequence ID" value="OWZ14762.1"/>
    <property type="molecule type" value="Genomic_DNA"/>
</dbReference>
<gene>
    <name evidence="1" type="ORF">PHMEG_00011711</name>
</gene>
<name>A0A225WB29_9STRA</name>
<comment type="caution">
    <text evidence="1">The sequence shown here is derived from an EMBL/GenBank/DDBJ whole genome shotgun (WGS) entry which is preliminary data.</text>
</comment>
<evidence type="ECO:0008006" key="3">
    <source>
        <dbReference type="Google" id="ProtNLM"/>
    </source>
</evidence>
<accession>A0A225WB29</accession>
<evidence type="ECO:0000313" key="2">
    <source>
        <dbReference type="Proteomes" id="UP000198211"/>
    </source>
</evidence>
<reference evidence="2" key="1">
    <citation type="submission" date="2017-03" db="EMBL/GenBank/DDBJ databases">
        <title>Phytopthora megakarya and P. palmivora, two closely related causual agents of cacao black pod achieved similar genome size and gene model numbers by different mechanisms.</title>
        <authorList>
            <person name="Ali S."/>
            <person name="Shao J."/>
            <person name="Larry D.J."/>
            <person name="Kronmiller B."/>
            <person name="Shen D."/>
            <person name="Strem M.D."/>
            <person name="Melnick R.L."/>
            <person name="Guiltinan M.J."/>
            <person name="Tyler B.M."/>
            <person name="Meinhardt L.W."/>
            <person name="Bailey B.A."/>
        </authorList>
    </citation>
    <scope>NUCLEOTIDE SEQUENCE [LARGE SCALE GENOMIC DNA]</scope>
    <source>
        <strain evidence="2">zdho120</strain>
    </source>
</reference>
<dbReference type="AlphaFoldDB" id="A0A225WB29"/>
<dbReference type="Proteomes" id="UP000198211">
    <property type="component" value="Unassembled WGS sequence"/>
</dbReference>